<gene>
    <name evidence="1" type="ORF">CR513_22466</name>
</gene>
<reference evidence="1" key="1">
    <citation type="submission" date="2018-05" db="EMBL/GenBank/DDBJ databases">
        <title>Draft genome of Mucuna pruriens seed.</title>
        <authorList>
            <person name="Nnadi N.E."/>
            <person name="Vos R."/>
            <person name="Hasami M.H."/>
            <person name="Devisetty U.K."/>
            <person name="Aguiy J.C."/>
        </authorList>
    </citation>
    <scope>NUCLEOTIDE SEQUENCE [LARGE SCALE GENOMIC DNA]</scope>
    <source>
        <strain evidence="1">JCA_2017</strain>
    </source>
</reference>
<organism evidence="1 2">
    <name type="scientific">Mucuna pruriens</name>
    <name type="common">Velvet bean</name>
    <name type="synonym">Dolichos pruriens</name>
    <dbReference type="NCBI Taxonomy" id="157652"/>
    <lineage>
        <taxon>Eukaryota</taxon>
        <taxon>Viridiplantae</taxon>
        <taxon>Streptophyta</taxon>
        <taxon>Embryophyta</taxon>
        <taxon>Tracheophyta</taxon>
        <taxon>Spermatophyta</taxon>
        <taxon>Magnoliopsida</taxon>
        <taxon>eudicotyledons</taxon>
        <taxon>Gunneridae</taxon>
        <taxon>Pentapetalae</taxon>
        <taxon>rosids</taxon>
        <taxon>fabids</taxon>
        <taxon>Fabales</taxon>
        <taxon>Fabaceae</taxon>
        <taxon>Papilionoideae</taxon>
        <taxon>50 kb inversion clade</taxon>
        <taxon>NPAAA clade</taxon>
        <taxon>indigoferoid/millettioid clade</taxon>
        <taxon>Phaseoleae</taxon>
        <taxon>Mucuna</taxon>
    </lineage>
</organism>
<evidence type="ECO:0000313" key="1">
    <source>
        <dbReference type="EMBL" id="RDX95058.1"/>
    </source>
</evidence>
<accession>A0A371GWX4</accession>
<keyword evidence="2" id="KW-1185">Reference proteome</keyword>
<protein>
    <submittedName>
        <fullName evidence="1">Uncharacterized protein</fullName>
    </submittedName>
</protein>
<dbReference type="Proteomes" id="UP000257109">
    <property type="component" value="Unassembled WGS sequence"/>
</dbReference>
<name>A0A371GWX4_MUCPR</name>
<comment type="caution">
    <text evidence="1">The sequence shown here is derived from an EMBL/GenBank/DDBJ whole genome shotgun (WGS) entry which is preliminary data.</text>
</comment>
<proteinExistence type="predicted"/>
<feature type="non-terminal residue" evidence="1">
    <location>
        <position position="1"/>
    </location>
</feature>
<sequence>MPLDMNMHLWKEYYRYPREVNQIKAKTNMKEPFKIIQHPKLVFFKLMHQSAKNHSDQYQFDGKSVIQNGTAGTGNSVPYWEGLQQGKPPNWKGEGQAFQAINEVQVHQSSPGDSSNQSVKTPSCSLAQSGNYLHAALLSINSSISRIVDSGATDLMTGSTNLFVSYSPNAGNKN</sequence>
<dbReference type="EMBL" id="QJKJ01004215">
    <property type="protein sequence ID" value="RDX95058.1"/>
    <property type="molecule type" value="Genomic_DNA"/>
</dbReference>
<evidence type="ECO:0000313" key="2">
    <source>
        <dbReference type="Proteomes" id="UP000257109"/>
    </source>
</evidence>
<dbReference type="AlphaFoldDB" id="A0A371GWX4"/>